<name>A0A178IJQ7_9BACT</name>
<evidence type="ECO:0000313" key="2">
    <source>
        <dbReference type="Proteomes" id="UP000078486"/>
    </source>
</evidence>
<dbReference type="STRING" id="1184151.AW736_12605"/>
<dbReference type="AlphaFoldDB" id="A0A178IJQ7"/>
<organism evidence="1 2">
    <name type="scientific">Termitidicoccus mucosus</name>
    <dbReference type="NCBI Taxonomy" id="1184151"/>
    <lineage>
        <taxon>Bacteria</taxon>
        <taxon>Pseudomonadati</taxon>
        <taxon>Verrucomicrobiota</taxon>
        <taxon>Opitutia</taxon>
        <taxon>Opitutales</taxon>
        <taxon>Opitutaceae</taxon>
        <taxon>Termitidicoccus</taxon>
    </lineage>
</organism>
<protein>
    <submittedName>
        <fullName evidence="1">Uncharacterized protein</fullName>
    </submittedName>
</protein>
<dbReference type="Proteomes" id="UP000078486">
    <property type="component" value="Unassembled WGS sequence"/>
</dbReference>
<accession>A0A178IJQ7</accession>
<proteinExistence type="predicted"/>
<sequence>MCIIDLLSEQREWNLGYMVACTFCPASKFSTLLVDQSGFRCFPFIIMESIKILLHIEQLKEIHDIEILLKSFVLNKNVGMQSNYINWRLPKP</sequence>
<reference evidence="1 2" key="1">
    <citation type="submission" date="2016-01" db="EMBL/GenBank/DDBJ databases">
        <title>High potential of lignocellulose degradation of a new Verrucomicrobia species.</title>
        <authorList>
            <person name="Wang Y."/>
            <person name="Shi Y."/>
            <person name="Qiu Z."/>
            <person name="Liu S."/>
            <person name="Yang H."/>
        </authorList>
    </citation>
    <scope>NUCLEOTIDE SEQUENCE [LARGE SCALE GENOMIC DNA]</scope>
    <source>
        <strain evidence="1 2">TSB47</strain>
    </source>
</reference>
<evidence type="ECO:0000313" key="1">
    <source>
        <dbReference type="EMBL" id="OAM89517.1"/>
    </source>
</evidence>
<comment type="caution">
    <text evidence="1">The sequence shown here is derived from an EMBL/GenBank/DDBJ whole genome shotgun (WGS) entry which is preliminary data.</text>
</comment>
<gene>
    <name evidence="1" type="ORF">AW736_12605</name>
</gene>
<dbReference type="EMBL" id="LRRQ01000089">
    <property type="protein sequence ID" value="OAM89517.1"/>
    <property type="molecule type" value="Genomic_DNA"/>
</dbReference>
<keyword evidence="2" id="KW-1185">Reference proteome</keyword>